<reference evidence="5" key="2">
    <citation type="submission" date="2025-08" db="UniProtKB">
        <authorList>
            <consortium name="RefSeq"/>
        </authorList>
    </citation>
    <scope>IDENTIFICATION</scope>
</reference>
<dbReference type="RefSeq" id="XP_015072438.1">
    <property type="nucleotide sequence ID" value="XM_015216952.1"/>
</dbReference>
<dbReference type="SMART" id="SM00343">
    <property type="entry name" value="ZnF_C2HC"/>
    <property type="match status" value="1"/>
</dbReference>
<dbReference type="InterPro" id="IPR001878">
    <property type="entry name" value="Znf_CCHC"/>
</dbReference>
<dbReference type="PANTHER" id="PTHR34482">
    <property type="entry name" value="DNA DAMAGE-INDUCIBLE PROTEIN 1-LIKE"/>
    <property type="match status" value="1"/>
</dbReference>
<feature type="domain" description="CCHC-type" evidence="3">
    <location>
        <begin position="126"/>
        <end position="141"/>
    </location>
</feature>
<keyword evidence="1" id="KW-0863">Zinc-finger</keyword>
<keyword evidence="1" id="KW-0862">Zinc</keyword>
<evidence type="ECO:0000256" key="2">
    <source>
        <dbReference type="SAM" id="MobiDB-lite"/>
    </source>
</evidence>
<dbReference type="SUPFAM" id="SSF57756">
    <property type="entry name" value="Retrovirus zinc finger-like domains"/>
    <property type="match status" value="1"/>
</dbReference>
<feature type="region of interest" description="Disordered" evidence="2">
    <location>
        <begin position="140"/>
        <end position="186"/>
    </location>
</feature>
<feature type="region of interest" description="Disordered" evidence="2">
    <location>
        <begin position="82"/>
        <end position="106"/>
    </location>
</feature>
<evidence type="ECO:0000259" key="3">
    <source>
        <dbReference type="PROSITE" id="PS50158"/>
    </source>
</evidence>
<dbReference type="Proteomes" id="UP000694930">
    <property type="component" value="Chromosome 4"/>
</dbReference>
<dbReference type="GeneID" id="107016500"/>
<evidence type="ECO:0000256" key="1">
    <source>
        <dbReference type="PROSITE-ProRule" id="PRU00047"/>
    </source>
</evidence>
<keyword evidence="4" id="KW-1185">Reference proteome</keyword>
<reference evidence="4" key="1">
    <citation type="journal article" date="2014" name="Nat. Genet.">
        <title>The genome of the stress-tolerant wild tomato species Solanum pennellii.</title>
        <authorList>
            <person name="Bolger A."/>
            <person name="Scossa F."/>
            <person name="Bolger M.E."/>
            <person name="Lanz C."/>
            <person name="Maumus F."/>
            <person name="Tohge T."/>
            <person name="Quesneville H."/>
            <person name="Alseekh S."/>
            <person name="Sorensen I."/>
            <person name="Lichtenstein G."/>
            <person name="Fich E.A."/>
            <person name="Conte M."/>
            <person name="Keller H."/>
            <person name="Schneeberger K."/>
            <person name="Schwacke R."/>
            <person name="Ofner I."/>
            <person name="Vrebalov J."/>
            <person name="Xu Y."/>
            <person name="Osorio S."/>
            <person name="Aflitos S.A."/>
            <person name="Schijlen E."/>
            <person name="Jimenez-Gomez J.M."/>
            <person name="Ryngajllo M."/>
            <person name="Kimura S."/>
            <person name="Kumar R."/>
            <person name="Koenig D."/>
            <person name="Headland L.R."/>
            <person name="Maloof J.N."/>
            <person name="Sinha N."/>
            <person name="van Ham R.C."/>
            <person name="Lankhorst R.K."/>
            <person name="Mao L."/>
            <person name="Vogel A."/>
            <person name="Arsova B."/>
            <person name="Panstruga R."/>
            <person name="Fei Z."/>
            <person name="Rose J.K."/>
            <person name="Zamir D."/>
            <person name="Carrari F."/>
            <person name="Giovannoni J.J."/>
            <person name="Weigel D."/>
            <person name="Usadel B."/>
            <person name="Fernie A.R."/>
        </authorList>
    </citation>
    <scope>NUCLEOTIDE SEQUENCE [LARGE SCALE GENOMIC DNA]</scope>
    <source>
        <strain evidence="4">cv. LA0716</strain>
    </source>
</reference>
<dbReference type="InterPro" id="IPR036875">
    <property type="entry name" value="Znf_CCHC_sf"/>
</dbReference>
<dbReference type="PROSITE" id="PS50158">
    <property type="entry name" value="ZF_CCHC"/>
    <property type="match status" value="1"/>
</dbReference>
<dbReference type="PANTHER" id="PTHR34482:SF57">
    <property type="entry name" value="RETROTRANSPOSON GAG DOMAIN-CONTAINING PROTEIN"/>
    <property type="match status" value="1"/>
</dbReference>
<feature type="compositionally biased region" description="Polar residues" evidence="2">
    <location>
        <begin position="151"/>
        <end position="160"/>
    </location>
</feature>
<evidence type="ECO:0000313" key="5">
    <source>
        <dbReference type="RefSeq" id="XP_015072438.1"/>
    </source>
</evidence>
<protein>
    <submittedName>
        <fullName evidence="5">DNA-binding protein HEXBP-like</fullName>
    </submittedName>
</protein>
<evidence type="ECO:0000313" key="4">
    <source>
        <dbReference type="Proteomes" id="UP000694930"/>
    </source>
</evidence>
<proteinExistence type="predicted"/>
<organism evidence="4 5">
    <name type="scientific">Solanum pennellii</name>
    <name type="common">Tomato</name>
    <name type="synonym">Lycopersicon pennellii</name>
    <dbReference type="NCBI Taxonomy" id="28526"/>
    <lineage>
        <taxon>Eukaryota</taxon>
        <taxon>Viridiplantae</taxon>
        <taxon>Streptophyta</taxon>
        <taxon>Embryophyta</taxon>
        <taxon>Tracheophyta</taxon>
        <taxon>Spermatophyta</taxon>
        <taxon>Magnoliopsida</taxon>
        <taxon>eudicotyledons</taxon>
        <taxon>Gunneridae</taxon>
        <taxon>Pentapetalae</taxon>
        <taxon>asterids</taxon>
        <taxon>lamiids</taxon>
        <taxon>Solanales</taxon>
        <taxon>Solanaceae</taxon>
        <taxon>Solanoideae</taxon>
        <taxon>Solaneae</taxon>
        <taxon>Solanum</taxon>
        <taxon>Solanum subgen. Lycopersicon</taxon>
    </lineage>
</organism>
<name>A0ABM1GKR1_SOLPN</name>
<gene>
    <name evidence="5" type="primary">LOC107016500</name>
</gene>
<dbReference type="Gene3D" id="4.10.60.10">
    <property type="entry name" value="Zinc finger, CCHC-type"/>
    <property type="match status" value="1"/>
</dbReference>
<sequence>MSVHEYGLKFTQLSRYAPEMVKYISRRMSLFVAGLGRASSKKGRDILLIGDTNISRLMVYVQQVEEKKVKDMEEYRNKKWPKIHSTSKARPAQSQGNVALGSTKPPAYAKCGRNNSGLCREGFTGCFKCGQEGHFMRECPKDNQGGGNPGNRAQSSSAAPTNRDAPRGAASGIGGGTNRLYALNNR</sequence>
<accession>A0ABM1GKR1</accession>
<keyword evidence="1" id="KW-0479">Metal-binding</keyword>
<feature type="compositionally biased region" description="Polar residues" evidence="2">
    <location>
        <begin position="88"/>
        <end position="97"/>
    </location>
</feature>
<dbReference type="Pfam" id="PF00098">
    <property type="entry name" value="zf-CCHC"/>
    <property type="match status" value="1"/>
</dbReference>